<evidence type="ECO:0000313" key="3">
    <source>
        <dbReference type="RefSeq" id="XP_020095009.1"/>
    </source>
</evidence>
<organism evidence="3">
    <name type="scientific">Ananas comosus</name>
    <name type="common">Pineapple</name>
    <name type="synonym">Ananas ananas</name>
    <dbReference type="NCBI Taxonomy" id="4615"/>
    <lineage>
        <taxon>Eukaryota</taxon>
        <taxon>Viridiplantae</taxon>
        <taxon>Streptophyta</taxon>
        <taxon>Embryophyta</taxon>
        <taxon>Tracheophyta</taxon>
        <taxon>Spermatophyta</taxon>
        <taxon>Magnoliopsida</taxon>
        <taxon>Liliopsida</taxon>
        <taxon>Poales</taxon>
        <taxon>Bromeliaceae</taxon>
        <taxon>Bromelioideae</taxon>
        <taxon>Ananas</taxon>
    </lineage>
</organism>
<evidence type="ECO:0000256" key="1">
    <source>
        <dbReference type="SAM" id="MobiDB-lite"/>
    </source>
</evidence>
<name>A0A6P5FGD6_ANACO</name>
<accession>A0A6P5FGD6</accession>
<gene>
    <name evidence="3 4" type="primary">LOC109714721</name>
</gene>
<reference evidence="3 4" key="2">
    <citation type="submission" date="2025-04" db="UniProtKB">
        <authorList>
            <consortium name="RefSeq"/>
        </authorList>
    </citation>
    <scope>IDENTIFICATION</scope>
    <source>
        <tissue evidence="3 4">Leaf</tissue>
    </source>
</reference>
<dbReference type="RefSeq" id="XP_020095010.1">
    <property type="nucleotide sequence ID" value="XM_020239421.1"/>
</dbReference>
<feature type="compositionally biased region" description="Polar residues" evidence="1">
    <location>
        <begin position="62"/>
        <end position="75"/>
    </location>
</feature>
<dbReference type="RefSeq" id="XP_020095009.1">
    <property type="nucleotide sequence ID" value="XM_020239420.1"/>
</dbReference>
<sequence length="135" mass="15212">MNYEAQVINHNRASTAARKDVGFQPQKPFLRPQSKKLEPIPPSSEDPYVSQCPPSARIDQPASPNAANPDVNSTGKVGRLEGLPCLPYLKPDLMGFGFWFCVSDSMLHFGAMYEMYIYNWVNCTTKFEFKFATKV</sequence>
<evidence type="ECO:0000313" key="4">
    <source>
        <dbReference type="RefSeq" id="XP_020095010.1"/>
    </source>
</evidence>
<feature type="region of interest" description="Disordered" evidence="1">
    <location>
        <begin position="8"/>
        <end position="76"/>
    </location>
</feature>
<protein>
    <submittedName>
        <fullName evidence="3 4">Uncharacterized protein LOC109714721 isoform X1</fullName>
    </submittedName>
</protein>
<keyword evidence="2" id="KW-1185">Reference proteome</keyword>
<proteinExistence type="predicted"/>
<reference evidence="2" key="1">
    <citation type="journal article" date="2015" name="Nat. Genet.">
        <title>The pineapple genome and the evolution of CAM photosynthesis.</title>
        <authorList>
            <person name="Ming R."/>
            <person name="VanBuren R."/>
            <person name="Wai C.M."/>
            <person name="Tang H."/>
            <person name="Schatz M.C."/>
            <person name="Bowers J.E."/>
            <person name="Lyons E."/>
            <person name="Wang M.L."/>
            <person name="Chen J."/>
            <person name="Biggers E."/>
            <person name="Zhang J."/>
            <person name="Huang L."/>
            <person name="Zhang L."/>
            <person name="Miao W."/>
            <person name="Zhang J."/>
            <person name="Ye Z."/>
            <person name="Miao C."/>
            <person name="Lin Z."/>
            <person name="Wang H."/>
            <person name="Zhou H."/>
            <person name="Yim W.C."/>
            <person name="Priest H.D."/>
            <person name="Zheng C."/>
            <person name="Woodhouse M."/>
            <person name="Edger P.P."/>
            <person name="Guyot R."/>
            <person name="Guo H.B."/>
            <person name="Guo H."/>
            <person name="Zheng G."/>
            <person name="Singh R."/>
            <person name="Sharma A."/>
            <person name="Min X."/>
            <person name="Zheng Y."/>
            <person name="Lee H."/>
            <person name="Gurtowski J."/>
            <person name="Sedlazeck F.J."/>
            <person name="Harkess A."/>
            <person name="McKain M.R."/>
            <person name="Liao Z."/>
            <person name="Fang J."/>
            <person name="Liu J."/>
            <person name="Zhang X."/>
            <person name="Zhang Q."/>
            <person name="Hu W."/>
            <person name="Qin Y."/>
            <person name="Wang K."/>
            <person name="Chen L.Y."/>
            <person name="Shirley N."/>
            <person name="Lin Y.R."/>
            <person name="Liu L.Y."/>
            <person name="Hernandez A.G."/>
            <person name="Wright C.L."/>
            <person name="Bulone V."/>
            <person name="Tuskan G.A."/>
            <person name="Heath K."/>
            <person name="Zee F."/>
            <person name="Moore P.H."/>
            <person name="Sunkar R."/>
            <person name="Leebens-Mack J.H."/>
            <person name="Mockler T."/>
            <person name="Bennetzen J.L."/>
            <person name="Freeling M."/>
            <person name="Sankoff D."/>
            <person name="Paterson A.H."/>
            <person name="Zhu X."/>
            <person name="Yang X."/>
            <person name="Smith J.A."/>
            <person name="Cushman J.C."/>
            <person name="Paull R.E."/>
            <person name="Yu Q."/>
        </authorList>
    </citation>
    <scope>NUCLEOTIDE SEQUENCE [LARGE SCALE GENOMIC DNA]</scope>
    <source>
        <strain evidence="2">cv. F153</strain>
    </source>
</reference>
<dbReference type="Proteomes" id="UP000515123">
    <property type="component" value="Linkage group 8"/>
</dbReference>
<dbReference type="GeneID" id="109714721"/>
<evidence type="ECO:0000313" key="2">
    <source>
        <dbReference type="Proteomes" id="UP000515123"/>
    </source>
</evidence>
<dbReference type="AlphaFoldDB" id="A0A6P5FGD6"/>